<dbReference type="EMBL" id="JAKUCV010004623">
    <property type="protein sequence ID" value="KAJ4834785.1"/>
    <property type="molecule type" value="Genomic_DNA"/>
</dbReference>
<gene>
    <name evidence="3" type="ORF">Tsubulata_003052</name>
    <name evidence="1" type="ORF">Tsubulata_034780</name>
    <name evidence="2" type="ORF">Tsubulata_042663</name>
</gene>
<comment type="caution">
    <text evidence="2">The sequence shown here is derived from an EMBL/GenBank/DDBJ whole genome shotgun (WGS) entry which is preliminary data.</text>
</comment>
<accession>A0A9Q0FQD9</accession>
<reference evidence="2" key="1">
    <citation type="submission" date="2022-02" db="EMBL/GenBank/DDBJ databases">
        <authorList>
            <person name="Henning P.M."/>
            <person name="McCubbin A.G."/>
            <person name="Shore J.S."/>
        </authorList>
    </citation>
    <scope>NUCLEOTIDE SEQUENCE</scope>
    <source>
        <strain evidence="2">F60SS</strain>
        <tissue evidence="2">Leaves</tissue>
    </source>
</reference>
<sequence length="91" mass="10633">MSNLGALWRICDASIFVAKCAGTVYVARLLYVTYKQDVEKEKAHQQKLKERRKAGQEERLKREREFMEFCKNMGIKFEGFDGVEIESAPRK</sequence>
<dbReference type="EMBL" id="JAKUCV010004254">
    <property type="protein sequence ID" value="KAJ4835967.1"/>
    <property type="molecule type" value="Genomic_DNA"/>
</dbReference>
<dbReference type="EMBL" id="JAKUCV010004732">
    <property type="protein sequence ID" value="KAJ4834298.1"/>
    <property type="molecule type" value="Genomic_DNA"/>
</dbReference>
<name>A0A9Q0FQD9_9ROSI</name>
<dbReference type="Proteomes" id="UP001141552">
    <property type="component" value="Unassembled WGS sequence"/>
</dbReference>
<keyword evidence="4" id="KW-1185">Reference proteome</keyword>
<dbReference type="AlphaFoldDB" id="A0A9Q0FQD9"/>
<evidence type="ECO:0000313" key="1">
    <source>
        <dbReference type="EMBL" id="KAJ4834298.1"/>
    </source>
</evidence>
<evidence type="ECO:0000313" key="4">
    <source>
        <dbReference type="Proteomes" id="UP001141552"/>
    </source>
</evidence>
<evidence type="ECO:0000313" key="3">
    <source>
        <dbReference type="EMBL" id="KAJ4835967.1"/>
    </source>
</evidence>
<protein>
    <submittedName>
        <fullName evidence="2">Uncharacterized protein</fullName>
    </submittedName>
</protein>
<proteinExistence type="predicted"/>
<organism evidence="2 4">
    <name type="scientific">Turnera subulata</name>
    <dbReference type="NCBI Taxonomy" id="218843"/>
    <lineage>
        <taxon>Eukaryota</taxon>
        <taxon>Viridiplantae</taxon>
        <taxon>Streptophyta</taxon>
        <taxon>Embryophyta</taxon>
        <taxon>Tracheophyta</taxon>
        <taxon>Spermatophyta</taxon>
        <taxon>Magnoliopsida</taxon>
        <taxon>eudicotyledons</taxon>
        <taxon>Gunneridae</taxon>
        <taxon>Pentapetalae</taxon>
        <taxon>rosids</taxon>
        <taxon>fabids</taxon>
        <taxon>Malpighiales</taxon>
        <taxon>Passifloraceae</taxon>
        <taxon>Turnera</taxon>
    </lineage>
</organism>
<reference evidence="2" key="2">
    <citation type="journal article" date="2023" name="Plants (Basel)">
        <title>Annotation of the Turnera subulata (Passifloraceae) Draft Genome Reveals the S-Locus Evolved after the Divergence of Turneroideae from Passifloroideae in a Stepwise Manner.</title>
        <authorList>
            <person name="Henning P.M."/>
            <person name="Roalson E.H."/>
            <person name="Mir W."/>
            <person name="McCubbin A.G."/>
            <person name="Shore J.S."/>
        </authorList>
    </citation>
    <scope>NUCLEOTIDE SEQUENCE</scope>
    <source>
        <strain evidence="2">F60SS</strain>
    </source>
</reference>
<evidence type="ECO:0000313" key="2">
    <source>
        <dbReference type="EMBL" id="KAJ4834785.1"/>
    </source>
</evidence>